<gene>
    <name evidence="1 3" type="ORF">P152DRAFT_370825</name>
</gene>
<proteinExistence type="predicted"/>
<dbReference type="OrthoDB" id="4062651at2759"/>
<feature type="non-terminal residue" evidence="1">
    <location>
        <position position="1"/>
    </location>
</feature>
<sequence length="74" mass="8826">EDGFKNLLQHIGKENPFFERLIALAGDFDAERPRKSFTMWRYADVEFRDLTTKLMNLDLARRIITRGALEHPWF</sequence>
<evidence type="ECO:0000313" key="3">
    <source>
        <dbReference type="RefSeq" id="XP_033536417.1"/>
    </source>
</evidence>
<evidence type="ECO:0000313" key="2">
    <source>
        <dbReference type="Proteomes" id="UP000504638"/>
    </source>
</evidence>
<reference evidence="3" key="3">
    <citation type="submission" date="2025-04" db="UniProtKB">
        <authorList>
            <consortium name="RefSeq"/>
        </authorList>
    </citation>
    <scope>IDENTIFICATION</scope>
    <source>
        <strain evidence="3">CBS 781.70</strain>
    </source>
</reference>
<evidence type="ECO:0000313" key="1">
    <source>
        <dbReference type="EMBL" id="KAF1814786.1"/>
    </source>
</evidence>
<protein>
    <submittedName>
        <fullName evidence="1 3">Uncharacterized protein</fullName>
    </submittedName>
</protein>
<reference evidence="3" key="2">
    <citation type="submission" date="2020-04" db="EMBL/GenBank/DDBJ databases">
        <authorList>
            <consortium name="NCBI Genome Project"/>
        </authorList>
    </citation>
    <scope>NUCLEOTIDE SEQUENCE</scope>
    <source>
        <strain evidence="3">CBS 781.70</strain>
    </source>
</reference>
<dbReference type="GeneID" id="54416083"/>
<reference evidence="1 3" key="1">
    <citation type="submission" date="2020-01" db="EMBL/GenBank/DDBJ databases">
        <authorList>
            <consortium name="DOE Joint Genome Institute"/>
            <person name="Haridas S."/>
            <person name="Albert R."/>
            <person name="Binder M."/>
            <person name="Bloem J."/>
            <person name="Labutti K."/>
            <person name="Salamov A."/>
            <person name="Andreopoulos B."/>
            <person name="Baker S.E."/>
            <person name="Barry K."/>
            <person name="Bills G."/>
            <person name="Bluhm B.H."/>
            <person name="Cannon C."/>
            <person name="Castanera R."/>
            <person name="Culley D.E."/>
            <person name="Daum C."/>
            <person name="Ezra D."/>
            <person name="Gonzalez J.B."/>
            <person name="Henrissat B."/>
            <person name="Kuo A."/>
            <person name="Liang C."/>
            <person name="Lipzen A."/>
            <person name="Lutzoni F."/>
            <person name="Magnuson J."/>
            <person name="Mondo S."/>
            <person name="Nolan M."/>
            <person name="Ohm R."/>
            <person name="Pangilinan J."/>
            <person name="Park H.-J."/>
            <person name="Ramirez L."/>
            <person name="Alfaro M."/>
            <person name="Sun H."/>
            <person name="Tritt A."/>
            <person name="Yoshinaga Y."/>
            <person name="Zwiers L.-H."/>
            <person name="Turgeon B.G."/>
            <person name="Goodwin S.B."/>
            <person name="Spatafora J.W."/>
            <person name="Crous P.W."/>
            <person name="Grigoriev I.V."/>
        </authorList>
    </citation>
    <scope>NUCLEOTIDE SEQUENCE</scope>
    <source>
        <strain evidence="1 3">CBS 781.70</strain>
    </source>
</reference>
<dbReference type="RefSeq" id="XP_033536417.1">
    <property type="nucleotide sequence ID" value="XM_033675513.1"/>
</dbReference>
<dbReference type="Proteomes" id="UP000504638">
    <property type="component" value="Unplaced"/>
</dbReference>
<accession>A0A6G1GA14</accession>
<dbReference type="Gene3D" id="1.10.510.10">
    <property type="entry name" value="Transferase(Phosphotransferase) domain 1"/>
    <property type="match status" value="1"/>
</dbReference>
<organism evidence="1">
    <name type="scientific">Eremomyces bilateralis CBS 781.70</name>
    <dbReference type="NCBI Taxonomy" id="1392243"/>
    <lineage>
        <taxon>Eukaryota</taxon>
        <taxon>Fungi</taxon>
        <taxon>Dikarya</taxon>
        <taxon>Ascomycota</taxon>
        <taxon>Pezizomycotina</taxon>
        <taxon>Dothideomycetes</taxon>
        <taxon>Dothideomycetes incertae sedis</taxon>
        <taxon>Eremomycetales</taxon>
        <taxon>Eremomycetaceae</taxon>
        <taxon>Eremomyces</taxon>
    </lineage>
</organism>
<dbReference type="AlphaFoldDB" id="A0A6G1GA14"/>
<name>A0A6G1GA14_9PEZI</name>
<feature type="non-terminal residue" evidence="1">
    <location>
        <position position="74"/>
    </location>
</feature>
<dbReference type="EMBL" id="ML975152">
    <property type="protein sequence ID" value="KAF1814786.1"/>
    <property type="molecule type" value="Genomic_DNA"/>
</dbReference>
<keyword evidence="2" id="KW-1185">Reference proteome</keyword>